<organism evidence="2 3">
    <name type="scientific">Paramuricea clavata</name>
    <name type="common">Red gorgonian</name>
    <name type="synonym">Violescent sea-whip</name>
    <dbReference type="NCBI Taxonomy" id="317549"/>
    <lineage>
        <taxon>Eukaryota</taxon>
        <taxon>Metazoa</taxon>
        <taxon>Cnidaria</taxon>
        <taxon>Anthozoa</taxon>
        <taxon>Octocorallia</taxon>
        <taxon>Malacalcyonacea</taxon>
        <taxon>Plexauridae</taxon>
        <taxon>Paramuricea</taxon>
    </lineage>
</organism>
<sequence length="348" mass="37865">MASRLTTPASSPARPKRSPKKSKKKIKEKNSPNGEAIAMGCSPSQAVIVQSTKTENSHLHPTIFMVGEKSLQMLRELGELKFYQLAQHSETENTLTENPHNDFAAQLENPLQYLRDEQSKSSGNYQVTERSVCKIKTDYLIHAQKHEPGLSNNGVNDRESSVGFDHLLGNLPSDSVNQISTKNASDSPILLSPNSLSHSSGMDIKITAKNTSSSPILLSGTSPSHSGGKGIKITAQNLSRSPTHDKTKTALSPNSLHRELNLKINDNASTTSTTISANDPLDEIVSAPDASSTTLALTSANEGNVTPKTKTKMFFGRNRVMPKRDVSDKYDVRTSEHEQAFSRNVDDS</sequence>
<feature type="compositionally biased region" description="Basic residues" evidence="1">
    <location>
        <begin position="14"/>
        <end position="27"/>
    </location>
</feature>
<feature type="region of interest" description="Disordered" evidence="1">
    <location>
        <begin position="326"/>
        <end position="348"/>
    </location>
</feature>
<reference evidence="2" key="1">
    <citation type="submission" date="2020-04" db="EMBL/GenBank/DDBJ databases">
        <authorList>
            <person name="Alioto T."/>
            <person name="Alioto T."/>
            <person name="Gomez Garrido J."/>
        </authorList>
    </citation>
    <scope>NUCLEOTIDE SEQUENCE</scope>
    <source>
        <strain evidence="2">A484AB</strain>
    </source>
</reference>
<keyword evidence="3" id="KW-1185">Reference proteome</keyword>
<evidence type="ECO:0000313" key="3">
    <source>
        <dbReference type="Proteomes" id="UP001152795"/>
    </source>
</evidence>
<proteinExistence type="predicted"/>
<dbReference type="EMBL" id="CACRXK020001224">
    <property type="protein sequence ID" value="CAB3987734.1"/>
    <property type="molecule type" value="Genomic_DNA"/>
</dbReference>
<gene>
    <name evidence="2" type="ORF">PACLA_8A026293</name>
</gene>
<evidence type="ECO:0000256" key="1">
    <source>
        <dbReference type="SAM" id="MobiDB-lite"/>
    </source>
</evidence>
<protein>
    <submittedName>
        <fullName evidence="2">Uncharacterized protein</fullName>
    </submittedName>
</protein>
<comment type="caution">
    <text evidence="2">The sequence shown here is derived from an EMBL/GenBank/DDBJ whole genome shotgun (WGS) entry which is preliminary data.</text>
</comment>
<accession>A0A6S7G3Y6</accession>
<name>A0A6S7G3Y6_PARCT</name>
<dbReference type="OrthoDB" id="5975451at2759"/>
<dbReference type="Proteomes" id="UP001152795">
    <property type="component" value="Unassembled WGS sequence"/>
</dbReference>
<feature type="region of interest" description="Disordered" evidence="1">
    <location>
        <begin position="1"/>
        <end position="37"/>
    </location>
</feature>
<dbReference type="AlphaFoldDB" id="A0A6S7G3Y6"/>
<evidence type="ECO:0000313" key="2">
    <source>
        <dbReference type="EMBL" id="CAB3987734.1"/>
    </source>
</evidence>